<gene>
    <name evidence="2" type="ORF">DMENIID0003_06790</name>
</gene>
<keyword evidence="1" id="KW-0812">Transmembrane</keyword>
<feature type="transmembrane region" description="Helical" evidence="1">
    <location>
        <begin position="39"/>
        <end position="62"/>
    </location>
</feature>
<sequence length="84" mass="9064">MGRQLFKQSVVNGCYTMIFSTGIAISLFIAGMIEVNLTSIIVSVAIASLVSLAIGCITYDILRSSTQVDKVEKMRNTSETDKGI</sequence>
<dbReference type="EMBL" id="AP029172">
    <property type="protein sequence ID" value="BFD47605.1"/>
    <property type="molecule type" value="Genomic_DNA"/>
</dbReference>
<keyword evidence="1" id="KW-0472">Membrane</keyword>
<feature type="transmembrane region" description="Helical" evidence="1">
    <location>
        <begin position="12"/>
        <end position="33"/>
    </location>
</feature>
<reference evidence="2" key="1">
    <citation type="submission" date="2024-01" db="EMBL/GenBank/DDBJ databases">
        <title>Sequencing the genomes of a sandfly, Sergentomyia squamirostris, and its two endosymbionts.</title>
        <authorList>
            <person name="Itokawa K."/>
            <person name="Sanjoba C."/>
        </authorList>
    </citation>
    <scope>NUCLEOTIDE SEQUENCE</scope>
    <source>
        <strain evidence="2">WSSQ</strain>
    </source>
</reference>
<dbReference type="AlphaFoldDB" id="A0AAT9GCR0"/>
<evidence type="ECO:0000256" key="1">
    <source>
        <dbReference type="SAM" id="Phobius"/>
    </source>
</evidence>
<evidence type="ECO:0000313" key="2">
    <source>
        <dbReference type="EMBL" id="BFD47605.1"/>
    </source>
</evidence>
<proteinExistence type="predicted"/>
<organism evidence="2">
    <name type="scientific">Wolbachia endosymbiont of Sergentomyia squamirostris</name>
    <dbReference type="NCBI Taxonomy" id="3113640"/>
    <lineage>
        <taxon>Bacteria</taxon>
        <taxon>Pseudomonadati</taxon>
        <taxon>Pseudomonadota</taxon>
        <taxon>Alphaproteobacteria</taxon>
        <taxon>Rickettsiales</taxon>
        <taxon>Anaplasmataceae</taxon>
        <taxon>Wolbachieae</taxon>
        <taxon>Wolbachia</taxon>
    </lineage>
</organism>
<name>A0AAT9GCR0_9RICK</name>
<accession>A0AAT9GCR0</accession>
<keyword evidence="1" id="KW-1133">Transmembrane helix</keyword>
<protein>
    <submittedName>
        <fullName evidence="2">Uncharacterized protein</fullName>
    </submittedName>
</protein>